<sequence>MQWVRSLVNAAVPDSADAANDAMSDAPVIAPATAAEAVARVRRIACEQLYLPHQSALASNRFVDNKEPTIQTLMDRVAALETALLATATSVPPVPVPVDANARLVHLFHLDHKAWKQLRALLVEIYVCAALIVDSANKRRFAHTFAHAYVRLMANFVHFEREKDANVLHFAVQLFTTPSVALDLVRAGFYFKCLAMLGALFGFDSLVAADRQVGYANEQIDVSQRVFRKHDYYTVLHHLRYLLQAEPVQAYIRDEPAYLDAFIELATHFHGLCPETRQTGTHVEFESTVWAETLQVNLHLLEPATNLLKAYRGSEDAMTRIARAILDAYSTYDTHVVEPYGALPMFSVLRQPVTVHNILHFMLAQLEPTPSWLTKQFDATQAMNLLDPSLRALVFCAQVQAGLWPVTVHNILHFMLAQLEPTPSWLTKQFDATQAMNLLDPSLRALVFCAQVQAGALGRGPWLLDRVRVGCRGHVKPRNSEAGSS</sequence>
<keyword evidence="1" id="KW-0863">Zinc-finger</keyword>
<dbReference type="GO" id="GO:0008270">
    <property type="term" value="F:zinc ion binding"/>
    <property type="evidence" value="ECO:0007669"/>
    <property type="project" value="UniProtKB-UniRule"/>
</dbReference>
<dbReference type="UniPathway" id="UPA00143"/>
<evidence type="ECO:0000256" key="1">
    <source>
        <dbReference type="RuleBase" id="RU366018"/>
    </source>
</evidence>
<keyword evidence="1" id="KW-0808">Transferase</keyword>
<dbReference type="Proteomes" id="UP000054350">
    <property type="component" value="Unassembled WGS sequence"/>
</dbReference>
<proteinExistence type="inferred from homology"/>
<dbReference type="EMBL" id="GG745365">
    <property type="protein sequence ID" value="KNE70403.1"/>
    <property type="molecule type" value="Genomic_DNA"/>
</dbReference>
<comment type="catalytic activity">
    <reaction evidence="1">
        <text>S-ubiquitinyl-[E2 ubiquitin-conjugating enzyme]-L-cysteine + [acceptor protein]-L-lysine = [E2 ubiquitin-conjugating enzyme]-L-cysteine + N(6)-ubiquitinyl-[acceptor protein]-L-lysine.</text>
        <dbReference type="EC" id="2.3.2.27"/>
    </reaction>
</comment>
<reference evidence="3" key="2">
    <citation type="submission" date="2009-11" db="EMBL/GenBank/DDBJ databases">
        <title>The Genome Sequence of Allomyces macrogynus strain ATCC 38327.</title>
        <authorList>
            <consortium name="The Broad Institute Genome Sequencing Platform"/>
            <person name="Russ C."/>
            <person name="Cuomo C."/>
            <person name="Shea T."/>
            <person name="Young S.K."/>
            <person name="Zeng Q."/>
            <person name="Koehrsen M."/>
            <person name="Haas B."/>
            <person name="Borodovsky M."/>
            <person name="Guigo R."/>
            <person name="Alvarado L."/>
            <person name="Berlin A."/>
            <person name="Borenstein D."/>
            <person name="Chen Z."/>
            <person name="Engels R."/>
            <person name="Freedman E."/>
            <person name="Gellesch M."/>
            <person name="Goldberg J."/>
            <person name="Griggs A."/>
            <person name="Gujja S."/>
            <person name="Heiman D."/>
            <person name="Hepburn T."/>
            <person name="Howarth C."/>
            <person name="Jen D."/>
            <person name="Larson L."/>
            <person name="Lewis B."/>
            <person name="Mehta T."/>
            <person name="Park D."/>
            <person name="Pearson M."/>
            <person name="Roberts A."/>
            <person name="Saif S."/>
            <person name="Shenoy N."/>
            <person name="Sisk P."/>
            <person name="Stolte C."/>
            <person name="Sykes S."/>
            <person name="Walk T."/>
            <person name="White J."/>
            <person name="Yandava C."/>
            <person name="Burger G."/>
            <person name="Gray M.W."/>
            <person name="Holland P.W.H."/>
            <person name="King N."/>
            <person name="Lang F.B.F."/>
            <person name="Roger A.J."/>
            <person name="Ruiz-Trillo I."/>
            <person name="Lander E."/>
            <person name="Nusbaum C."/>
        </authorList>
    </citation>
    <scope>NUCLEOTIDE SEQUENCE [LARGE SCALE GENOMIC DNA]</scope>
    <source>
        <strain evidence="3">ATCC 38327</strain>
    </source>
</reference>
<comment type="similarity">
    <text evidence="1">Belongs to the E3 ubiquitin-protein ligase UBR1-like family.</text>
</comment>
<accession>A0A0L0T6H3</accession>
<keyword evidence="1" id="KW-0479">Metal-binding</keyword>
<dbReference type="EC" id="2.3.2.27" evidence="1"/>
<dbReference type="GO" id="GO:0005737">
    <property type="term" value="C:cytoplasm"/>
    <property type="evidence" value="ECO:0007669"/>
    <property type="project" value="TreeGrafter"/>
</dbReference>
<dbReference type="GO" id="GO:0000151">
    <property type="term" value="C:ubiquitin ligase complex"/>
    <property type="evidence" value="ECO:0007669"/>
    <property type="project" value="TreeGrafter"/>
</dbReference>
<dbReference type="GO" id="GO:0061630">
    <property type="term" value="F:ubiquitin protein ligase activity"/>
    <property type="evidence" value="ECO:0007669"/>
    <property type="project" value="UniProtKB-UniRule"/>
</dbReference>
<dbReference type="eggNOG" id="KOG1140">
    <property type="taxonomic scope" value="Eukaryota"/>
</dbReference>
<evidence type="ECO:0000313" key="2">
    <source>
        <dbReference type="EMBL" id="KNE70403.1"/>
    </source>
</evidence>
<dbReference type="GO" id="GO:0016567">
    <property type="term" value="P:protein ubiquitination"/>
    <property type="evidence" value="ECO:0007669"/>
    <property type="project" value="UniProtKB-UniRule"/>
</dbReference>
<dbReference type="OrthoDB" id="26387at2759"/>
<dbReference type="VEuPathDB" id="FungiDB:AMAG_20105"/>
<gene>
    <name evidence="2" type="ORF">AMAG_20105</name>
</gene>
<dbReference type="AlphaFoldDB" id="A0A0L0T6H3"/>
<keyword evidence="1" id="KW-0833">Ubl conjugation pathway</keyword>
<dbReference type="GO" id="GO:0071596">
    <property type="term" value="P:ubiquitin-dependent protein catabolic process via the N-end rule pathway"/>
    <property type="evidence" value="ECO:0007669"/>
    <property type="project" value="UniProtKB-UniRule"/>
</dbReference>
<protein>
    <recommendedName>
        <fullName evidence="1">E3 ubiquitin-protein ligase</fullName>
        <ecNumber evidence="1">2.3.2.27</ecNumber>
    </recommendedName>
</protein>
<reference evidence="2 3" key="1">
    <citation type="submission" date="2009-11" db="EMBL/GenBank/DDBJ databases">
        <title>Annotation of Allomyces macrogynus ATCC 38327.</title>
        <authorList>
            <consortium name="The Broad Institute Genome Sequencing Platform"/>
            <person name="Russ C."/>
            <person name="Cuomo C."/>
            <person name="Burger G."/>
            <person name="Gray M.W."/>
            <person name="Holland P.W.H."/>
            <person name="King N."/>
            <person name="Lang F.B.F."/>
            <person name="Roger A.J."/>
            <person name="Ruiz-Trillo I."/>
            <person name="Young S.K."/>
            <person name="Zeng Q."/>
            <person name="Gargeya S."/>
            <person name="Fitzgerald M."/>
            <person name="Haas B."/>
            <person name="Abouelleil A."/>
            <person name="Alvarado L."/>
            <person name="Arachchi H.M."/>
            <person name="Berlin A."/>
            <person name="Chapman S.B."/>
            <person name="Gearin G."/>
            <person name="Goldberg J."/>
            <person name="Griggs A."/>
            <person name="Gujja S."/>
            <person name="Hansen M."/>
            <person name="Heiman D."/>
            <person name="Howarth C."/>
            <person name="Larimer J."/>
            <person name="Lui A."/>
            <person name="MacDonald P.J.P."/>
            <person name="McCowen C."/>
            <person name="Montmayeur A."/>
            <person name="Murphy C."/>
            <person name="Neiman D."/>
            <person name="Pearson M."/>
            <person name="Priest M."/>
            <person name="Roberts A."/>
            <person name="Saif S."/>
            <person name="Shea T."/>
            <person name="Sisk P."/>
            <person name="Stolte C."/>
            <person name="Sykes S."/>
            <person name="Wortman J."/>
            <person name="Nusbaum C."/>
            <person name="Birren B."/>
        </authorList>
    </citation>
    <scope>NUCLEOTIDE SEQUENCE [LARGE SCALE GENOMIC DNA]</scope>
    <source>
        <strain evidence="2 3">ATCC 38327</strain>
    </source>
</reference>
<organism evidence="2 3">
    <name type="scientific">Allomyces macrogynus (strain ATCC 38327)</name>
    <name type="common">Allomyces javanicus var. macrogynus</name>
    <dbReference type="NCBI Taxonomy" id="578462"/>
    <lineage>
        <taxon>Eukaryota</taxon>
        <taxon>Fungi</taxon>
        <taxon>Fungi incertae sedis</taxon>
        <taxon>Blastocladiomycota</taxon>
        <taxon>Blastocladiomycetes</taxon>
        <taxon>Blastocladiales</taxon>
        <taxon>Blastocladiaceae</taxon>
        <taxon>Allomyces</taxon>
    </lineage>
</organism>
<keyword evidence="3" id="KW-1185">Reference proteome</keyword>
<dbReference type="PANTHER" id="PTHR21497:SF24">
    <property type="entry name" value="E3 UBIQUITIN-PROTEIN LIGASE UBR1"/>
    <property type="match status" value="1"/>
</dbReference>
<name>A0A0L0T6H3_ALLM3</name>
<comment type="pathway">
    <text evidence="1">Protein modification; protein ubiquitination.</text>
</comment>
<evidence type="ECO:0000313" key="3">
    <source>
        <dbReference type="Proteomes" id="UP000054350"/>
    </source>
</evidence>
<keyword evidence="1" id="KW-0862">Zinc</keyword>
<dbReference type="STRING" id="578462.A0A0L0T6H3"/>
<dbReference type="InterPro" id="IPR039164">
    <property type="entry name" value="UBR1-like"/>
</dbReference>
<comment type="function">
    <text evidence="1">Ubiquitin ligase protein which is a component of the N-end rule pathway. Recognizes and binds to proteins bearing specific N-terminal residues that are destabilizing according to the N-end rule, leading to their ubiquitination and subsequent degradation.</text>
</comment>
<dbReference type="PANTHER" id="PTHR21497">
    <property type="entry name" value="UBIQUITIN LIGASE E3 ALPHA-RELATED"/>
    <property type="match status" value="1"/>
</dbReference>